<dbReference type="InterPro" id="IPR013043">
    <property type="entry name" value="DUF1595"/>
</dbReference>
<dbReference type="RefSeq" id="WP_206295025.1">
    <property type="nucleotide sequence ID" value="NZ_CP063458.1"/>
</dbReference>
<evidence type="ECO:0000259" key="3">
    <source>
        <dbReference type="Pfam" id="PF07626"/>
    </source>
</evidence>
<dbReference type="InterPro" id="IPR011429">
    <property type="entry name" value="Cyt_c_Planctomycete-type"/>
</dbReference>
<feature type="domain" description="Cytochrome C Planctomycete-type" evidence="6">
    <location>
        <begin position="83"/>
        <end position="130"/>
    </location>
</feature>
<dbReference type="InterPro" id="IPR013039">
    <property type="entry name" value="DUF1588"/>
</dbReference>
<dbReference type="InterPro" id="IPR011478">
    <property type="entry name" value="DUF1585"/>
</dbReference>
<evidence type="ECO:0000259" key="2">
    <source>
        <dbReference type="Pfam" id="PF07624"/>
    </source>
</evidence>
<feature type="domain" description="DUF1592" evidence="5">
    <location>
        <begin position="475"/>
        <end position="602"/>
    </location>
</feature>
<evidence type="ECO:0000259" key="4">
    <source>
        <dbReference type="Pfam" id="PF07627"/>
    </source>
</evidence>
<keyword evidence="1" id="KW-0812">Transmembrane</keyword>
<dbReference type="Pfam" id="PF07627">
    <property type="entry name" value="PSCyt3"/>
    <property type="match status" value="1"/>
</dbReference>
<gene>
    <name evidence="8" type="ORF">IPV69_10285</name>
</gene>
<feature type="domain" description="DUF1587" evidence="3">
    <location>
        <begin position="168"/>
        <end position="230"/>
    </location>
</feature>
<feature type="transmembrane region" description="Helical" evidence="1">
    <location>
        <begin position="20"/>
        <end position="39"/>
    </location>
</feature>
<dbReference type="Pfam" id="PF07635">
    <property type="entry name" value="PSCyt1"/>
    <property type="match status" value="1"/>
</dbReference>
<sequence length="830" mass="91715">MQRFQLISARGLFFANPRRLTVSAVAAAVVVAAFVPQWFKGGRTTDTALAQAAPKAAPTAPLSTASLQARFKTDIQPFLAKHCTDCHANGKAKGDFSLDPYKTLLTIQAAKEKWNHVGDVLRQKLMPPEEKPQPSQAEFDRVIQWISDATTFCDCSGPPDPGRVAIHRLNRNEYNNTVRDLLGVDFKPAADFPADDTGYGFDNIADVLTMSPLLAEKYLAAAEAIMESVIPTDNPYRSRVARYGETSFKPTGDSNAGSLFGRGDTSITHNFIVAGSYEVRLTGWHRKIDGENPKVQVKIAGQDMGVVELPGSRDKTVTTKLKITAPRGDQKITFTLINPKSIDIKEKNRKAVRSAVIENIEVEGPIGVAAPPPSSGYRRIFVAKPGQGGVTEEAAAKMVLQRFLGRAYRRPAANDEVESLLKLYKSARADKETFENSIRLCLTAVLVSPHFLFRVEVDPAQALAGDPNNPKPYAISDYELATRLSYFLWSSAPDDELMAAAGSGKLRDPAQLEAQVRRLLTDARAMSMVENFAGQWLELRNLEDYSPDPAFYPTFDSDLRAAMKRETELFFETIMKEDRSILELLTGEYTYVNERLAKHYGMSGIAGDQFRRVSLAGSKRAGFLTQASILTVTAMPTRTSPVKRGKYILENVLGTPPPPAPADVPPLSDKPKDVSSATLKIRLEEHRKDPNCAVCHIRMDGIGFTLENFDAIGRWRDKDGIFPIDSSGKMPEGTVLAGPDGLRRMLLARQSDFTSTMIRKMLTYSLGRGLEHNDQCAVKAIDAEVRAKGYKFSSLVLAIVKSAPFQQRRLLRPEEVRIRTEKSLDLQEKK</sequence>
<dbReference type="AlphaFoldDB" id="A0A7M2X205"/>
<dbReference type="EMBL" id="CP063458">
    <property type="protein sequence ID" value="QOV91715.1"/>
    <property type="molecule type" value="Genomic_DNA"/>
</dbReference>
<dbReference type="Proteomes" id="UP000593765">
    <property type="component" value="Chromosome"/>
</dbReference>
<evidence type="ECO:0000256" key="1">
    <source>
        <dbReference type="SAM" id="Phobius"/>
    </source>
</evidence>
<dbReference type="Pfam" id="PF07631">
    <property type="entry name" value="PSD4"/>
    <property type="match status" value="1"/>
</dbReference>
<keyword evidence="1" id="KW-1133">Transmembrane helix</keyword>
<evidence type="ECO:0000259" key="5">
    <source>
        <dbReference type="Pfam" id="PF07631"/>
    </source>
</evidence>
<evidence type="ECO:0000259" key="6">
    <source>
        <dbReference type="Pfam" id="PF07635"/>
    </source>
</evidence>
<organism evidence="8 9">
    <name type="scientific">Humisphaera borealis</name>
    <dbReference type="NCBI Taxonomy" id="2807512"/>
    <lineage>
        <taxon>Bacteria</taxon>
        <taxon>Pseudomonadati</taxon>
        <taxon>Planctomycetota</taxon>
        <taxon>Phycisphaerae</taxon>
        <taxon>Tepidisphaerales</taxon>
        <taxon>Tepidisphaeraceae</taxon>
        <taxon>Humisphaera</taxon>
    </lineage>
</organism>
<protein>
    <submittedName>
        <fullName evidence="8">DUF1592 domain-containing protein</fullName>
    </submittedName>
</protein>
<evidence type="ECO:0000313" key="9">
    <source>
        <dbReference type="Proteomes" id="UP000593765"/>
    </source>
</evidence>
<feature type="domain" description="DUF1585" evidence="2">
    <location>
        <begin position="733"/>
        <end position="805"/>
    </location>
</feature>
<evidence type="ECO:0000259" key="7">
    <source>
        <dbReference type="Pfam" id="PF07637"/>
    </source>
</evidence>
<dbReference type="Pfam" id="PF07624">
    <property type="entry name" value="PSD2"/>
    <property type="match status" value="1"/>
</dbReference>
<dbReference type="InterPro" id="IPR013042">
    <property type="entry name" value="DUF1592"/>
</dbReference>
<evidence type="ECO:0000313" key="8">
    <source>
        <dbReference type="EMBL" id="QOV91715.1"/>
    </source>
</evidence>
<accession>A0A7M2X205</accession>
<feature type="domain" description="DUF1595" evidence="7">
    <location>
        <begin position="396"/>
        <end position="456"/>
    </location>
</feature>
<dbReference type="Pfam" id="PF07626">
    <property type="entry name" value="PSD3"/>
    <property type="match status" value="1"/>
</dbReference>
<keyword evidence="9" id="KW-1185">Reference proteome</keyword>
<dbReference type="InterPro" id="IPR013036">
    <property type="entry name" value="DUF1587"/>
</dbReference>
<feature type="domain" description="DUF1588" evidence="4">
    <location>
        <begin position="620"/>
        <end position="719"/>
    </location>
</feature>
<dbReference type="KEGG" id="hbs:IPV69_10285"/>
<proteinExistence type="predicted"/>
<dbReference type="Pfam" id="PF07637">
    <property type="entry name" value="PSD5"/>
    <property type="match status" value="1"/>
</dbReference>
<name>A0A7M2X205_9BACT</name>
<keyword evidence="1" id="KW-0472">Membrane</keyword>
<reference evidence="8 9" key="1">
    <citation type="submission" date="2020-10" db="EMBL/GenBank/DDBJ databases">
        <title>Wide distribution of Phycisphaera-like planctomycetes from WD2101 soil group in peatlands and genome analysis of the first cultivated representative.</title>
        <authorList>
            <person name="Dedysh S.N."/>
            <person name="Beletsky A.V."/>
            <person name="Ivanova A."/>
            <person name="Kulichevskaya I.S."/>
            <person name="Suzina N.E."/>
            <person name="Philippov D.A."/>
            <person name="Rakitin A.L."/>
            <person name="Mardanov A.V."/>
            <person name="Ravin N.V."/>
        </authorList>
    </citation>
    <scope>NUCLEOTIDE SEQUENCE [LARGE SCALE GENOMIC DNA]</scope>
    <source>
        <strain evidence="8 9">M1803</strain>
    </source>
</reference>